<dbReference type="RefSeq" id="WP_044646866.1">
    <property type="nucleotide sequence ID" value="NZ_JTHP01000028.1"/>
</dbReference>
<accession>A0A0D7X0A6</accession>
<sequence length="286" mass="31587">MKTGLRITKALSVLTLSAVLLVTGWKGAEPAQAAANATPSYEVKLLLDTAQVLNADGSLKSSVANEFQISEDAQRLSIEYFDTDQLQLNNEGWNVRFRKKEDKKNYELTYKKRYTVTNGDINAALNQANKEGFSASDDNYDAEVDWGYSKQTLSFSNDKKTNASKGLTLPSPDQALKQLLDNLPGKLQNWKTSNWGKQALADSRVRGPVQVSKYGGSFQGLDTDVEVWPIRSANGSGTDTIIEISFKTSDYSVASSNRTKLINLLQSKGWLVPADSLKTNLVLERY</sequence>
<dbReference type="EMBL" id="JTHP01000028">
    <property type="protein sequence ID" value="KJD44871.1"/>
    <property type="molecule type" value="Genomic_DNA"/>
</dbReference>
<organism evidence="2 3">
    <name type="scientific">Paenibacillus terrae</name>
    <dbReference type="NCBI Taxonomy" id="159743"/>
    <lineage>
        <taxon>Bacteria</taxon>
        <taxon>Bacillati</taxon>
        <taxon>Bacillota</taxon>
        <taxon>Bacilli</taxon>
        <taxon>Bacillales</taxon>
        <taxon>Paenibacillaceae</taxon>
        <taxon>Paenibacillus</taxon>
    </lineage>
</organism>
<proteinExistence type="predicted"/>
<dbReference type="Proteomes" id="UP000032534">
    <property type="component" value="Unassembled WGS sequence"/>
</dbReference>
<evidence type="ECO:0000256" key="1">
    <source>
        <dbReference type="SAM" id="SignalP"/>
    </source>
</evidence>
<name>A0A0D7X0A6_9BACL</name>
<keyword evidence="1" id="KW-0732">Signal</keyword>
<protein>
    <recommendedName>
        <fullName evidence="4">CYTH domain-containing protein</fullName>
    </recommendedName>
</protein>
<dbReference type="AlphaFoldDB" id="A0A0D7X0A6"/>
<dbReference type="OrthoDB" id="2087812at2"/>
<feature type="signal peptide" evidence="1">
    <location>
        <begin position="1"/>
        <end position="33"/>
    </location>
</feature>
<evidence type="ECO:0000313" key="3">
    <source>
        <dbReference type="Proteomes" id="UP000032534"/>
    </source>
</evidence>
<reference evidence="2 3" key="1">
    <citation type="submission" date="2014-11" db="EMBL/GenBank/DDBJ databases">
        <title>Draft Genome Sequences of Paenibacillus polymyxa NRRL B-30509 and Paenibacillus terrae NRRL B-30644, Strains from a Poultry Environment that Produce Tridecaptin A and Paenicidins.</title>
        <authorList>
            <person name="van Belkum M.J."/>
            <person name="Lohans C.T."/>
            <person name="Vederas J.C."/>
        </authorList>
    </citation>
    <scope>NUCLEOTIDE SEQUENCE [LARGE SCALE GENOMIC DNA]</scope>
    <source>
        <strain evidence="2 3">NRRL B-30644</strain>
    </source>
</reference>
<keyword evidence="3" id="KW-1185">Reference proteome</keyword>
<evidence type="ECO:0008006" key="4">
    <source>
        <dbReference type="Google" id="ProtNLM"/>
    </source>
</evidence>
<evidence type="ECO:0000313" key="2">
    <source>
        <dbReference type="EMBL" id="KJD44871.1"/>
    </source>
</evidence>
<dbReference type="PATRIC" id="fig|159743.3.peg.3305"/>
<gene>
    <name evidence="2" type="ORF">QD47_14840</name>
</gene>
<feature type="chain" id="PRO_5002325965" description="CYTH domain-containing protein" evidence="1">
    <location>
        <begin position="34"/>
        <end position="286"/>
    </location>
</feature>
<comment type="caution">
    <text evidence="2">The sequence shown here is derived from an EMBL/GenBank/DDBJ whole genome shotgun (WGS) entry which is preliminary data.</text>
</comment>
<dbReference type="Gene3D" id="2.40.320.10">
    <property type="entry name" value="Hypothetical Protein Pfu-838710-001"/>
    <property type="match status" value="1"/>
</dbReference>